<dbReference type="InterPro" id="IPR052021">
    <property type="entry name" value="Type-I_RS_S_subunit"/>
</dbReference>
<feature type="domain" description="Type I restriction modification DNA specificity" evidence="5">
    <location>
        <begin position="224"/>
        <end position="402"/>
    </location>
</feature>
<name>A0A841RLB2_9BACI</name>
<dbReference type="Pfam" id="PF01420">
    <property type="entry name" value="Methylase_S"/>
    <property type="match status" value="2"/>
</dbReference>
<sequence>MMEEMKLVPRRRVAGTVGNWTESKLGELSIFSKGKGYSKKDLRDSGHPLILYGRLYTNYETIINSVDTYTVKQENSVISKGGEVVVPSSGETKEDIARASVIAKANIILGGDLNIIKTSNKLDPVFLALSMSNGAPQKELIKLAQGSSVVHIYNEDLMNVTLYYPHIKEQQKIGEFFKVLDERIANQERKISKVKALKSAYLTEMFPQEGETVPKRRFKGFEGEWKTIKLGSIGTTFSGLSGKTKKDFGHGTAEFVTYMNVFSNTISDIKATEKVIRDDKQTQLKYGDLLFTTSSETPNEVGMSSVWLDDRSNVYLNSFCFGLRPSVYLDYYFMGYLLRAKIFRKQMKTLAQGISRYNISKNRVMEINIKLPSVKEQQKIGQFFKNLDNQITTKEKKLEKLKKMKEAYLEEMFV</sequence>
<proteinExistence type="inferred from homology"/>
<evidence type="ECO:0000256" key="2">
    <source>
        <dbReference type="ARBA" id="ARBA00022747"/>
    </source>
</evidence>
<dbReference type="SUPFAM" id="SSF116734">
    <property type="entry name" value="DNA methylase specificity domain"/>
    <property type="match status" value="2"/>
</dbReference>
<organism evidence="6 7">
    <name type="scientific">Gracilibacillus halotolerans</name>
    <dbReference type="NCBI Taxonomy" id="74386"/>
    <lineage>
        <taxon>Bacteria</taxon>
        <taxon>Bacillati</taxon>
        <taxon>Bacillota</taxon>
        <taxon>Bacilli</taxon>
        <taxon>Bacillales</taxon>
        <taxon>Bacillaceae</taxon>
        <taxon>Gracilibacillus</taxon>
    </lineage>
</organism>
<dbReference type="EMBL" id="JACHON010000001">
    <property type="protein sequence ID" value="MBB6511528.1"/>
    <property type="molecule type" value="Genomic_DNA"/>
</dbReference>
<dbReference type="Gene3D" id="3.90.220.20">
    <property type="entry name" value="DNA methylase specificity domains"/>
    <property type="match status" value="2"/>
</dbReference>
<reference evidence="6 7" key="1">
    <citation type="submission" date="2020-08" db="EMBL/GenBank/DDBJ databases">
        <title>Genomic Encyclopedia of Type Strains, Phase IV (KMG-IV): sequencing the most valuable type-strain genomes for metagenomic binning, comparative biology and taxonomic classification.</title>
        <authorList>
            <person name="Goeker M."/>
        </authorList>
    </citation>
    <scope>NUCLEOTIDE SEQUENCE [LARGE SCALE GENOMIC DNA]</scope>
    <source>
        <strain evidence="6 7">DSM 11805</strain>
    </source>
</reference>
<dbReference type="RefSeq" id="WP_221437189.1">
    <property type="nucleotide sequence ID" value="NZ_BAAACU010000022.1"/>
</dbReference>
<evidence type="ECO:0000256" key="1">
    <source>
        <dbReference type="ARBA" id="ARBA00010923"/>
    </source>
</evidence>
<dbReference type="AlphaFoldDB" id="A0A841RLB2"/>
<gene>
    <name evidence="6" type="ORF">GGQ92_000295</name>
</gene>
<dbReference type="GO" id="GO:0003677">
    <property type="term" value="F:DNA binding"/>
    <property type="evidence" value="ECO:0007669"/>
    <property type="project" value="UniProtKB-KW"/>
</dbReference>
<evidence type="ECO:0000313" key="7">
    <source>
        <dbReference type="Proteomes" id="UP000572212"/>
    </source>
</evidence>
<dbReference type="PANTHER" id="PTHR30408">
    <property type="entry name" value="TYPE-1 RESTRICTION ENZYME ECOKI SPECIFICITY PROTEIN"/>
    <property type="match status" value="1"/>
</dbReference>
<feature type="coiled-coil region" evidence="4">
    <location>
        <begin position="384"/>
        <end position="411"/>
    </location>
</feature>
<keyword evidence="7" id="KW-1185">Reference proteome</keyword>
<dbReference type="PANTHER" id="PTHR30408:SF12">
    <property type="entry name" value="TYPE I RESTRICTION ENZYME MJAVIII SPECIFICITY SUBUNIT"/>
    <property type="match status" value="1"/>
</dbReference>
<evidence type="ECO:0000256" key="4">
    <source>
        <dbReference type="SAM" id="Coils"/>
    </source>
</evidence>
<evidence type="ECO:0000313" key="6">
    <source>
        <dbReference type="EMBL" id="MBB6511528.1"/>
    </source>
</evidence>
<dbReference type="GO" id="GO:0009035">
    <property type="term" value="F:type I site-specific deoxyribonuclease activity"/>
    <property type="evidence" value="ECO:0007669"/>
    <property type="project" value="UniProtKB-EC"/>
</dbReference>
<dbReference type="GO" id="GO:0009307">
    <property type="term" value="P:DNA restriction-modification system"/>
    <property type="evidence" value="ECO:0007669"/>
    <property type="project" value="UniProtKB-KW"/>
</dbReference>
<keyword evidence="6" id="KW-0378">Hydrolase</keyword>
<comment type="similarity">
    <text evidence="1">Belongs to the type-I restriction system S methylase family.</text>
</comment>
<feature type="domain" description="Type I restriction modification DNA specificity" evidence="5">
    <location>
        <begin position="19"/>
        <end position="195"/>
    </location>
</feature>
<evidence type="ECO:0000259" key="5">
    <source>
        <dbReference type="Pfam" id="PF01420"/>
    </source>
</evidence>
<keyword evidence="2" id="KW-0680">Restriction system</keyword>
<evidence type="ECO:0000256" key="3">
    <source>
        <dbReference type="ARBA" id="ARBA00023125"/>
    </source>
</evidence>
<keyword evidence="3" id="KW-0238">DNA-binding</keyword>
<keyword evidence="4" id="KW-0175">Coiled coil</keyword>
<dbReference type="Proteomes" id="UP000572212">
    <property type="component" value="Unassembled WGS sequence"/>
</dbReference>
<protein>
    <submittedName>
        <fullName evidence="6">Type I restriction enzyme S subunit</fullName>
        <ecNumber evidence="6">3.1.21.3</ecNumber>
    </submittedName>
</protein>
<dbReference type="InterPro" id="IPR044946">
    <property type="entry name" value="Restrct_endonuc_typeI_TRD_sf"/>
</dbReference>
<dbReference type="InterPro" id="IPR000055">
    <property type="entry name" value="Restrct_endonuc_typeI_TRD"/>
</dbReference>
<comment type="caution">
    <text evidence="6">The sequence shown here is derived from an EMBL/GenBank/DDBJ whole genome shotgun (WGS) entry which is preliminary data.</text>
</comment>
<dbReference type="EC" id="3.1.21.3" evidence="6"/>
<accession>A0A841RLB2</accession>